<dbReference type="PROSITE" id="PS00010">
    <property type="entry name" value="ASX_HYDROXYL"/>
    <property type="match status" value="2"/>
</dbReference>
<dbReference type="AlphaFoldDB" id="A0AAV2T4P7"/>
<dbReference type="InterPro" id="IPR001774">
    <property type="entry name" value="DSL"/>
</dbReference>
<protein>
    <recommendedName>
        <fullName evidence="9">EGF-like domain-containing protein</fullName>
    </recommendedName>
</protein>
<dbReference type="SUPFAM" id="SSF57184">
    <property type="entry name" value="Growth factor receptor domain"/>
    <property type="match status" value="1"/>
</dbReference>
<gene>
    <name evidence="10" type="ORF">CDAUBV1_LOCUS2559</name>
</gene>
<feature type="region of interest" description="Disordered" evidence="6">
    <location>
        <begin position="635"/>
        <end position="656"/>
    </location>
</feature>
<dbReference type="PROSITE" id="PS01186">
    <property type="entry name" value="EGF_2"/>
    <property type="match status" value="2"/>
</dbReference>
<evidence type="ECO:0000256" key="8">
    <source>
        <dbReference type="SAM" id="SignalP"/>
    </source>
</evidence>
<dbReference type="GO" id="GO:0005112">
    <property type="term" value="F:Notch binding"/>
    <property type="evidence" value="ECO:0007669"/>
    <property type="project" value="TreeGrafter"/>
</dbReference>
<dbReference type="SMART" id="SM00181">
    <property type="entry name" value="EGF"/>
    <property type="match status" value="3"/>
</dbReference>
<feature type="chain" id="PRO_5043752308" description="EGF-like domain-containing protein" evidence="8">
    <location>
        <begin position="23"/>
        <end position="656"/>
    </location>
</feature>
<dbReference type="InterPro" id="IPR000742">
    <property type="entry name" value="EGF"/>
</dbReference>
<evidence type="ECO:0000256" key="7">
    <source>
        <dbReference type="SAM" id="Phobius"/>
    </source>
</evidence>
<evidence type="ECO:0000256" key="2">
    <source>
        <dbReference type="ARBA" id="ARBA00022536"/>
    </source>
</evidence>
<dbReference type="PANTHER" id="PTHR24044">
    <property type="entry name" value="NOTCH LIGAND FAMILY MEMBER"/>
    <property type="match status" value="1"/>
</dbReference>
<keyword evidence="2 5" id="KW-0245">EGF-like domain</keyword>
<evidence type="ECO:0000259" key="9">
    <source>
        <dbReference type="PROSITE" id="PS50026"/>
    </source>
</evidence>
<dbReference type="Gene3D" id="2.10.25.140">
    <property type="match status" value="1"/>
</dbReference>
<evidence type="ECO:0000313" key="10">
    <source>
        <dbReference type="EMBL" id="CAL5130492.1"/>
    </source>
</evidence>
<reference evidence="10" key="1">
    <citation type="submission" date="2024-06" db="EMBL/GenBank/DDBJ databases">
        <authorList>
            <person name="Liu X."/>
            <person name="Lenzi L."/>
            <person name="Haldenby T S."/>
            <person name="Uol C."/>
        </authorList>
    </citation>
    <scope>NUCLEOTIDE SEQUENCE</scope>
</reference>
<comment type="caution">
    <text evidence="5">Lacks conserved residue(s) required for the propagation of feature annotation.</text>
</comment>
<feature type="transmembrane region" description="Helical" evidence="7">
    <location>
        <begin position="454"/>
        <end position="477"/>
    </location>
</feature>
<dbReference type="CDD" id="cd00054">
    <property type="entry name" value="EGF_CA"/>
    <property type="match status" value="2"/>
</dbReference>
<feature type="disulfide bond" evidence="5">
    <location>
        <begin position="320"/>
        <end position="329"/>
    </location>
</feature>
<keyword evidence="1" id="KW-0217">Developmental protein</keyword>
<dbReference type="SUPFAM" id="SSF57196">
    <property type="entry name" value="EGF/Laminin"/>
    <property type="match status" value="2"/>
</dbReference>
<dbReference type="Gene3D" id="2.10.25.10">
    <property type="entry name" value="Laminin"/>
    <property type="match status" value="2"/>
</dbReference>
<comment type="caution">
    <text evidence="10">The sequence shown here is derived from an EMBL/GenBank/DDBJ whole genome shotgun (WGS) entry which is preliminary data.</text>
</comment>
<sequence>MLFVLAFCLILLISQKCTFSEGKANVFVKFLSFKFEAPTGFCDGGVRSSPCDIYFRICIGRRKSREKCDLLHIVTPRWAFEDQNAIIFGEKMGHMANPIVFSVVDFPIDSYLHVDVYDADGVFDPDDLITTLRIDTLKIPSYQPLYDVKGIQLSPSFIVNSSTVILSENVDKKAPIHLRLALWAQCAPGFFGPSCEKECYPEHSSTDGHFGCIIQTGEAVCIPGWREEKCDQPDICTIKQPCGPMGRCRNVGDGFVCECLNSFSGPLCMQPPSRCQPNGALSGGTPSSPFCLNGGFCVLSPDKVNMTHGNVTKMDPVCICLPGFTGTRCERDVDECSQWVVPISPSGTGNSADFPRSTVLRPVVTKCLTPGHVAKPCCGENSVCVNTPGGYRCLCPLGWSGPHCEFPPTLWPPGYEPPVNTTEDHAYAFPVDLDTEIHVNNVAVGAHLTHSKGWTAAFATVSVLLVILVICLVFYCLRVRRKRAQFWKPGKSGLSVRYVPRTDPLPPINPDQPSLLTETRVFTNSIYNVPRNNACQDRLSRDYKTEYEEIPPDIMHDAEDANETYDVLDDCGADFEDHPCRSEPAPPPNVRSSPVWELRQPNGKAISRSLPIPSEESEFSNMLYLEPKKLALPELTGDKHSVPETPTENDALNKPV</sequence>
<dbReference type="InterPro" id="IPR050906">
    <property type="entry name" value="Notch_signaling"/>
</dbReference>
<keyword evidence="7" id="KW-0472">Membrane</keyword>
<evidence type="ECO:0000256" key="5">
    <source>
        <dbReference type="PROSITE-ProRule" id="PRU00076"/>
    </source>
</evidence>
<dbReference type="Proteomes" id="UP001497525">
    <property type="component" value="Unassembled WGS sequence"/>
</dbReference>
<keyword evidence="7" id="KW-0812">Transmembrane</keyword>
<keyword evidence="8" id="KW-0732">Signal</keyword>
<dbReference type="InterPro" id="IPR009030">
    <property type="entry name" value="Growth_fac_rcpt_cys_sf"/>
</dbReference>
<dbReference type="InterPro" id="IPR000152">
    <property type="entry name" value="EGF-type_Asp/Asn_hydroxyl_site"/>
</dbReference>
<dbReference type="Pfam" id="PF01414">
    <property type="entry name" value="DSL"/>
    <property type="match status" value="1"/>
</dbReference>
<dbReference type="GO" id="GO:0045746">
    <property type="term" value="P:negative regulation of Notch signaling pathway"/>
    <property type="evidence" value="ECO:0007669"/>
    <property type="project" value="TreeGrafter"/>
</dbReference>
<feature type="disulfide bond" evidence="5">
    <location>
        <begin position="395"/>
        <end position="404"/>
    </location>
</feature>
<evidence type="ECO:0000256" key="4">
    <source>
        <dbReference type="ARBA" id="ARBA00023157"/>
    </source>
</evidence>
<dbReference type="GO" id="GO:0005509">
    <property type="term" value="F:calcium ion binding"/>
    <property type="evidence" value="ECO:0007669"/>
    <property type="project" value="InterPro"/>
</dbReference>
<feature type="signal peptide" evidence="8">
    <location>
        <begin position="1"/>
        <end position="22"/>
    </location>
</feature>
<evidence type="ECO:0000256" key="1">
    <source>
        <dbReference type="ARBA" id="ARBA00022473"/>
    </source>
</evidence>
<dbReference type="EMBL" id="CAXLJL010000068">
    <property type="protein sequence ID" value="CAL5130492.1"/>
    <property type="molecule type" value="Genomic_DNA"/>
</dbReference>
<dbReference type="PANTHER" id="PTHR24044:SF501">
    <property type="entry name" value="EGF-LIKE DOMAIN-CONTAINING PROTEIN C02B10.3"/>
    <property type="match status" value="1"/>
</dbReference>
<keyword evidence="4 5" id="KW-1015">Disulfide bond</keyword>
<organism evidence="10 11">
    <name type="scientific">Calicophoron daubneyi</name>
    <name type="common">Rumen fluke</name>
    <name type="synonym">Paramphistomum daubneyi</name>
    <dbReference type="NCBI Taxonomy" id="300641"/>
    <lineage>
        <taxon>Eukaryota</taxon>
        <taxon>Metazoa</taxon>
        <taxon>Spiralia</taxon>
        <taxon>Lophotrochozoa</taxon>
        <taxon>Platyhelminthes</taxon>
        <taxon>Trematoda</taxon>
        <taxon>Digenea</taxon>
        <taxon>Plagiorchiida</taxon>
        <taxon>Pronocephalata</taxon>
        <taxon>Paramphistomoidea</taxon>
        <taxon>Paramphistomidae</taxon>
        <taxon>Calicophoron</taxon>
    </lineage>
</organism>
<dbReference type="PROSITE" id="PS50026">
    <property type="entry name" value="EGF_3"/>
    <property type="match status" value="3"/>
</dbReference>
<dbReference type="SMART" id="SM00179">
    <property type="entry name" value="EGF_CA"/>
    <property type="match status" value="2"/>
</dbReference>
<dbReference type="GO" id="GO:0005886">
    <property type="term" value="C:plasma membrane"/>
    <property type="evidence" value="ECO:0007669"/>
    <property type="project" value="TreeGrafter"/>
</dbReference>
<dbReference type="GO" id="GO:0007219">
    <property type="term" value="P:Notch signaling pathway"/>
    <property type="evidence" value="ECO:0007669"/>
    <property type="project" value="TreeGrafter"/>
</dbReference>
<feature type="domain" description="EGF-like" evidence="9">
    <location>
        <begin position="232"/>
        <end position="269"/>
    </location>
</feature>
<feature type="domain" description="EGF-like" evidence="9">
    <location>
        <begin position="283"/>
        <end position="330"/>
    </location>
</feature>
<feature type="domain" description="EGF-like" evidence="9">
    <location>
        <begin position="373"/>
        <end position="405"/>
    </location>
</feature>
<name>A0AAV2T4P7_CALDB</name>
<evidence type="ECO:0000256" key="3">
    <source>
        <dbReference type="ARBA" id="ARBA00022737"/>
    </source>
</evidence>
<evidence type="ECO:0000313" key="11">
    <source>
        <dbReference type="Proteomes" id="UP001497525"/>
    </source>
</evidence>
<dbReference type="PROSITE" id="PS00022">
    <property type="entry name" value="EGF_1"/>
    <property type="match status" value="3"/>
</dbReference>
<keyword evidence="7" id="KW-1133">Transmembrane helix</keyword>
<keyword evidence="3" id="KW-0677">Repeat</keyword>
<feature type="disulfide bond" evidence="5">
    <location>
        <begin position="259"/>
        <end position="268"/>
    </location>
</feature>
<evidence type="ECO:0000256" key="6">
    <source>
        <dbReference type="SAM" id="MobiDB-lite"/>
    </source>
</evidence>
<dbReference type="InterPro" id="IPR001881">
    <property type="entry name" value="EGF-like_Ca-bd_dom"/>
</dbReference>
<accession>A0AAV2T4P7</accession>
<proteinExistence type="predicted"/>